<gene>
    <name evidence="1" type="ORF">OG515_29840</name>
</gene>
<dbReference type="Proteomes" id="UP001432060">
    <property type="component" value="Chromosome"/>
</dbReference>
<organism evidence="1 2">
    <name type="scientific">Streptomyces melanogenes</name>
    <dbReference type="NCBI Taxonomy" id="67326"/>
    <lineage>
        <taxon>Bacteria</taxon>
        <taxon>Bacillati</taxon>
        <taxon>Actinomycetota</taxon>
        <taxon>Actinomycetes</taxon>
        <taxon>Kitasatosporales</taxon>
        <taxon>Streptomycetaceae</taxon>
        <taxon>Streptomyces</taxon>
    </lineage>
</organism>
<protein>
    <submittedName>
        <fullName evidence="1">Uncharacterized protein</fullName>
    </submittedName>
</protein>
<proteinExistence type="predicted"/>
<dbReference type="RefSeq" id="WP_329402381.1">
    <property type="nucleotide sequence ID" value="NZ_CP109019.1"/>
</dbReference>
<accession>A0ABZ1XRB4</accession>
<evidence type="ECO:0000313" key="2">
    <source>
        <dbReference type="Proteomes" id="UP001432060"/>
    </source>
</evidence>
<keyword evidence="2" id="KW-1185">Reference proteome</keyword>
<name>A0ABZ1XRB4_9ACTN</name>
<dbReference type="EMBL" id="CP109019">
    <property type="protein sequence ID" value="WUT86101.1"/>
    <property type="molecule type" value="Genomic_DNA"/>
</dbReference>
<evidence type="ECO:0000313" key="1">
    <source>
        <dbReference type="EMBL" id="WUT86101.1"/>
    </source>
</evidence>
<sequence length="106" mass="11266">MAPDAKASQEVVPLAGFPNGIIPRPGDRVMVTDWWDGMDVAAIPVVSWVTGVPKPLPGGGYQVGGRRTAPTPLLKAHSEQRDRTAVCLLDTELEAAQVMAVRPPGR</sequence>
<reference evidence="1" key="1">
    <citation type="submission" date="2022-10" db="EMBL/GenBank/DDBJ databases">
        <title>The complete genomes of actinobacterial strains from the NBC collection.</title>
        <authorList>
            <person name="Joergensen T.S."/>
            <person name="Alvarez Arevalo M."/>
            <person name="Sterndorff E.B."/>
            <person name="Faurdal D."/>
            <person name="Vuksanovic O."/>
            <person name="Mourched A.-S."/>
            <person name="Charusanti P."/>
            <person name="Shaw S."/>
            <person name="Blin K."/>
            <person name="Weber T."/>
        </authorList>
    </citation>
    <scope>NUCLEOTIDE SEQUENCE</scope>
    <source>
        <strain evidence="1">NBC_00668</strain>
    </source>
</reference>